<organism evidence="3 4">
    <name type="scientific">Echinops telfairi</name>
    <name type="common">Lesser hedgehog tenrec</name>
    <dbReference type="NCBI Taxonomy" id="9371"/>
    <lineage>
        <taxon>Eukaryota</taxon>
        <taxon>Metazoa</taxon>
        <taxon>Chordata</taxon>
        <taxon>Craniata</taxon>
        <taxon>Vertebrata</taxon>
        <taxon>Euteleostomi</taxon>
        <taxon>Mammalia</taxon>
        <taxon>Eutheria</taxon>
        <taxon>Afrotheria</taxon>
        <taxon>Tenrecidae</taxon>
        <taxon>Tenrecinae</taxon>
        <taxon>Echinops</taxon>
    </lineage>
</organism>
<keyword evidence="3" id="KW-1185">Reference proteome</keyword>
<evidence type="ECO:0000313" key="4">
    <source>
        <dbReference type="RefSeq" id="XP_004707938.1"/>
    </source>
</evidence>
<feature type="region of interest" description="Disordered" evidence="1">
    <location>
        <begin position="65"/>
        <end position="89"/>
    </location>
</feature>
<keyword evidence="2" id="KW-1133">Transmembrane helix</keyword>
<proteinExistence type="predicted"/>
<name>A0ABM0IUC4_ECHTE</name>
<evidence type="ECO:0000313" key="3">
    <source>
        <dbReference type="Proteomes" id="UP000694863"/>
    </source>
</evidence>
<sequence>MGDLFSLFWEADQPPKPLTFYLPDQENECQKDDSCGTIGSFLLWYFIIIFVLMFFSRTSAWMSEKSQRGEDSGTSTSVSKDSNEASFKPHSKNVVWDSLKAMKKGKHIQLTPVTGSEVALVNAYLERRRARCHPQFDQSDQLPTGSDTTDGDSEDTNSGSSSWKESAREHQPSPASVKRRTVQRRKGSHSTREKACLHCKALRTNEWLARHFLTDSSATTPKKGGMPEETSIVDISTKFSKI</sequence>
<dbReference type="GeneID" id="101643512"/>
<accession>A0ABM0IUC4</accession>
<keyword evidence="2" id="KW-0472">Membrane</keyword>
<dbReference type="Pfam" id="PF15468">
    <property type="entry name" value="DUF4636"/>
    <property type="match status" value="1"/>
</dbReference>
<keyword evidence="2" id="KW-0812">Transmembrane</keyword>
<dbReference type="InterPro" id="IPR027955">
    <property type="entry name" value="DUF4636"/>
</dbReference>
<dbReference type="PANTHER" id="PTHR31822">
    <property type="entry name" value="SERINE-RICH SINGLE-PASS MEMBRANE PROTEIN 1"/>
    <property type="match status" value="1"/>
</dbReference>
<feature type="region of interest" description="Disordered" evidence="1">
    <location>
        <begin position="133"/>
        <end position="194"/>
    </location>
</feature>
<dbReference type="PANTHER" id="PTHR31822:SF1">
    <property type="entry name" value="SERINE-RICH SINGLE-PASS MEMBRANE PROTEIN 1"/>
    <property type="match status" value="1"/>
</dbReference>
<dbReference type="Proteomes" id="UP000694863">
    <property type="component" value="Unplaced"/>
</dbReference>
<feature type="transmembrane region" description="Helical" evidence="2">
    <location>
        <begin position="37"/>
        <end position="55"/>
    </location>
</feature>
<evidence type="ECO:0000256" key="1">
    <source>
        <dbReference type="SAM" id="MobiDB-lite"/>
    </source>
</evidence>
<reference evidence="4" key="1">
    <citation type="submission" date="2025-08" db="UniProtKB">
        <authorList>
            <consortium name="RefSeq"/>
        </authorList>
    </citation>
    <scope>IDENTIFICATION</scope>
</reference>
<feature type="compositionally biased region" description="Basic residues" evidence="1">
    <location>
        <begin position="177"/>
        <end position="189"/>
    </location>
</feature>
<protein>
    <submittedName>
        <fullName evidence="4">Serine-rich single-pass membrane protein 1</fullName>
    </submittedName>
</protein>
<dbReference type="RefSeq" id="XP_004707938.1">
    <property type="nucleotide sequence ID" value="XM_004707881.1"/>
</dbReference>
<gene>
    <name evidence="4" type="primary">SSMEM1</name>
</gene>
<evidence type="ECO:0000256" key="2">
    <source>
        <dbReference type="SAM" id="Phobius"/>
    </source>
</evidence>